<evidence type="ECO:0000313" key="2">
    <source>
        <dbReference type="Proteomes" id="UP000571701"/>
    </source>
</evidence>
<dbReference type="EMBL" id="JACFYF010000466">
    <property type="protein sequence ID" value="MBA5764979.1"/>
    <property type="molecule type" value="Genomic_DNA"/>
</dbReference>
<protein>
    <submittedName>
        <fullName evidence="1">Aminoglycoside phosphotransferase family protein</fullName>
    </submittedName>
</protein>
<evidence type="ECO:0000313" key="1">
    <source>
        <dbReference type="EMBL" id="MBA5764979.1"/>
    </source>
</evidence>
<feature type="non-terminal residue" evidence="1">
    <location>
        <position position="74"/>
    </location>
</feature>
<proteinExistence type="predicted"/>
<dbReference type="AlphaFoldDB" id="A0A7W2IW00"/>
<reference evidence="1 2" key="1">
    <citation type="submission" date="2020-07" db="EMBL/GenBank/DDBJ databases">
        <title>Vibrio marinisediminis sp. nov., isolated from marine sediment.</title>
        <authorList>
            <person name="Ji X."/>
        </authorList>
    </citation>
    <scope>NUCLEOTIDE SEQUENCE [LARGE SCALE GENOMIC DNA]</scope>
    <source>
        <strain evidence="1 2">404</strain>
    </source>
</reference>
<name>A0A7W2IW00_9VIBR</name>
<keyword evidence="2" id="KW-1185">Reference proteome</keyword>
<sequence>ASKLIEVIPNFHDMSFRYQQFEDALKIASPKRLEKAKHYIKRVEDLKEEMHILQKLKESGDIKLRVTHNDTKIS</sequence>
<comment type="caution">
    <text evidence="1">The sequence shown here is derived from an EMBL/GenBank/DDBJ whole genome shotgun (WGS) entry which is preliminary data.</text>
</comment>
<feature type="non-terminal residue" evidence="1">
    <location>
        <position position="1"/>
    </location>
</feature>
<dbReference type="Proteomes" id="UP000571701">
    <property type="component" value="Unassembled WGS sequence"/>
</dbReference>
<keyword evidence="1" id="KW-0808">Transferase</keyword>
<accession>A0A7W2IW00</accession>
<gene>
    <name evidence="1" type="ORF">H2O73_21765</name>
</gene>
<organism evidence="1 2">
    <name type="scientific">Vibrio marinisediminis</name>
    <dbReference type="NCBI Taxonomy" id="2758441"/>
    <lineage>
        <taxon>Bacteria</taxon>
        <taxon>Pseudomonadati</taxon>
        <taxon>Pseudomonadota</taxon>
        <taxon>Gammaproteobacteria</taxon>
        <taxon>Vibrionales</taxon>
        <taxon>Vibrionaceae</taxon>
        <taxon>Vibrio</taxon>
    </lineage>
</organism>
<dbReference type="GO" id="GO:0016740">
    <property type="term" value="F:transferase activity"/>
    <property type="evidence" value="ECO:0007669"/>
    <property type="project" value="UniProtKB-KW"/>
</dbReference>